<evidence type="ECO:0000256" key="2">
    <source>
        <dbReference type="ARBA" id="ARBA00022448"/>
    </source>
</evidence>
<evidence type="ECO:0000313" key="9">
    <source>
        <dbReference type="Proteomes" id="UP000500767"/>
    </source>
</evidence>
<dbReference type="PROSITE" id="PS50850">
    <property type="entry name" value="MFS"/>
    <property type="match status" value="1"/>
</dbReference>
<dbReference type="Gene3D" id="1.20.1250.20">
    <property type="entry name" value="MFS general substrate transporter like domains"/>
    <property type="match status" value="2"/>
</dbReference>
<feature type="domain" description="Major facilitator superfamily (MFS) profile" evidence="7">
    <location>
        <begin position="4"/>
        <end position="510"/>
    </location>
</feature>
<evidence type="ECO:0000256" key="6">
    <source>
        <dbReference type="SAM" id="Phobius"/>
    </source>
</evidence>
<feature type="transmembrane region" description="Helical" evidence="6">
    <location>
        <begin position="46"/>
        <end position="67"/>
    </location>
</feature>
<dbReference type="AlphaFoldDB" id="A0A6M8HRZ8"/>
<dbReference type="EMBL" id="CP053708">
    <property type="protein sequence ID" value="QKE91102.1"/>
    <property type="molecule type" value="Genomic_DNA"/>
</dbReference>
<keyword evidence="2" id="KW-0813">Transport</keyword>
<name>A0A6M8HRZ8_9PROT</name>
<sequence>MDKKIIVALAGVIVAALSTELNDAVSNILLGDISGAIGMGHDSSTWFESLYISAQIFGMAVSPWFSVTLTLRRWLLFVITLTCVSTLLIPATSNLTLLFGLRIVQGLCGGLTIPLLMSTALRALPPPIRLYGLAAYALTATFFPNLATAFAAVWMQGGDGSLGWQFAFYQAVPLGALAGLLVWYGMPQDPPHYERFAKFDWRGALLVLVGLGSFSTMLEQGDRYDWFNSNTICVLALISVVSIPLLLVNEWFHELPLFKLQMLARRNLAYGMFTLFMFLIISLSASTLPGRYLQEVQGYRPLQSYLLTSEIAASQLVLLPLMALVLNVKWVDARVVSFIGLSCILAACIGSSFLNSEWQRDQFYLWQGFQSLGEAMVVMPLLMMATNSVVPQEGPFASSLVNTPRAISAAVGVWLLELIQRWRGALHSDRLADQAGQDRTRLLQGNGNGHDIPPPLLPNGRPRSVDSLEQFRQAIEHQATVLTLSDGFLLLAAITVFMMVVLFILPVRTYPPRIVFAKK</sequence>
<evidence type="ECO:0000256" key="3">
    <source>
        <dbReference type="ARBA" id="ARBA00022692"/>
    </source>
</evidence>
<dbReference type="InterPro" id="IPR011701">
    <property type="entry name" value="MFS"/>
</dbReference>
<feature type="transmembrane region" description="Helical" evidence="6">
    <location>
        <begin position="335"/>
        <end position="354"/>
    </location>
</feature>
<dbReference type="RefSeq" id="WP_171833375.1">
    <property type="nucleotide sequence ID" value="NZ_CP053708.1"/>
</dbReference>
<feature type="transmembrane region" description="Helical" evidence="6">
    <location>
        <begin position="133"/>
        <end position="155"/>
    </location>
</feature>
<feature type="transmembrane region" description="Helical" evidence="6">
    <location>
        <begin position="74"/>
        <end position="93"/>
    </location>
</feature>
<keyword evidence="4 6" id="KW-1133">Transmembrane helix</keyword>
<organism evidence="8 9">
    <name type="scientific">Lichenicola cladoniae</name>
    <dbReference type="NCBI Taxonomy" id="1484109"/>
    <lineage>
        <taxon>Bacteria</taxon>
        <taxon>Pseudomonadati</taxon>
        <taxon>Pseudomonadota</taxon>
        <taxon>Alphaproteobacteria</taxon>
        <taxon>Acetobacterales</taxon>
        <taxon>Acetobacteraceae</taxon>
        <taxon>Lichenicola</taxon>
    </lineage>
</organism>
<feature type="transmembrane region" description="Helical" evidence="6">
    <location>
        <begin position="305"/>
        <end position="328"/>
    </location>
</feature>
<evidence type="ECO:0000256" key="4">
    <source>
        <dbReference type="ARBA" id="ARBA00022989"/>
    </source>
</evidence>
<feature type="transmembrane region" description="Helical" evidence="6">
    <location>
        <begin position="488"/>
        <end position="510"/>
    </location>
</feature>
<feature type="transmembrane region" description="Helical" evidence="6">
    <location>
        <begin position="268"/>
        <end position="285"/>
    </location>
</feature>
<evidence type="ECO:0000259" key="7">
    <source>
        <dbReference type="PROSITE" id="PS50850"/>
    </source>
</evidence>
<proteinExistence type="predicted"/>
<dbReference type="PANTHER" id="PTHR42718">
    <property type="entry name" value="MAJOR FACILITATOR SUPERFAMILY MULTIDRUG TRANSPORTER MFSC"/>
    <property type="match status" value="1"/>
</dbReference>
<evidence type="ECO:0000256" key="5">
    <source>
        <dbReference type="ARBA" id="ARBA00023136"/>
    </source>
</evidence>
<keyword evidence="3 6" id="KW-0812">Transmembrane</keyword>
<dbReference type="Proteomes" id="UP000500767">
    <property type="component" value="Chromosome"/>
</dbReference>
<dbReference type="SUPFAM" id="SSF103473">
    <property type="entry name" value="MFS general substrate transporter"/>
    <property type="match status" value="1"/>
</dbReference>
<dbReference type="GO" id="GO:0016020">
    <property type="term" value="C:membrane"/>
    <property type="evidence" value="ECO:0007669"/>
    <property type="project" value="UniProtKB-SubCell"/>
</dbReference>
<feature type="transmembrane region" description="Helical" evidence="6">
    <location>
        <begin position="167"/>
        <end position="187"/>
    </location>
</feature>
<dbReference type="PANTHER" id="PTHR42718:SF9">
    <property type="entry name" value="MAJOR FACILITATOR SUPERFAMILY MULTIDRUG TRANSPORTER MFSC"/>
    <property type="match status" value="1"/>
</dbReference>
<evidence type="ECO:0000256" key="1">
    <source>
        <dbReference type="ARBA" id="ARBA00004141"/>
    </source>
</evidence>
<dbReference type="Pfam" id="PF07690">
    <property type="entry name" value="MFS_1"/>
    <property type="match status" value="1"/>
</dbReference>
<dbReference type="InterPro" id="IPR036259">
    <property type="entry name" value="MFS_trans_sf"/>
</dbReference>
<dbReference type="InterPro" id="IPR020846">
    <property type="entry name" value="MFS_dom"/>
</dbReference>
<evidence type="ECO:0000313" key="8">
    <source>
        <dbReference type="EMBL" id="QKE91102.1"/>
    </source>
</evidence>
<protein>
    <submittedName>
        <fullName evidence="8">MFS transporter</fullName>
    </submittedName>
</protein>
<accession>A0A6M8HRZ8</accession>
<feature type="transmembrane region" description="Helical" evidence="6">
    <location>
        <begin position="99"/>
        <end position="121"/>
    </location>
</feature>
<reference evidence="8 9" key="1">
    <citation type="journal article" date="2014" name="World J. Microbiol. Biotechnol.">
        <title>Biodiversity and physiological characteristics of Antarctic and Arctic lichens-associated bacteria.</title>
        <authorList>
            <person name="Lee Y.M."/>
            <person name="Kim E.H."/>
            <person name="Lee H.K."/>
            <person name="Hong S.G."/>
        </authorList>
    </citation>
    <scope>NUCLEOTIDE SEQUENCE [LARGE SCALE GENOMIC DNA]</scope>
    <source>
        <strain evidence="8 9">PAMC 26569</strain>
    </source>
</reference>
<feature type="transmembrane region" description="Helical" evidence="6">
    <location>
        <begin position="229"/>
        <end position="248"/>
    </location>
</feature>
<gene>
    <name evidence="8" type="ORF">HN018_14550</name>
</gene>
<comment type="subcellular location">
    <subcellularLocation>
        <location evidence="1">Membrane</location>
        <topology evidence="1">Multi-pass membrane protein</topology>
    </subcellularLocation>
</comment>
<keyword evidence="5 6" id="KW-0472">Membrane</keyword>
<keyword evidence="9" id="KW-1185">Reference proteome</keyword>
<dbReference type="KEGG" id="lck:HN018_14550"/>
<dbReference type="GO" id="GO:0022857">
    <property type="term" value="F:transmembrane transporter activity"/>
    <property type="evidence" value="ECO:0007669"/>
    <property type="project" value="InterPro"/>
</dbReference>